<keyword evidence="2" id="KW-0808">Transferase</keyword>
<feature type="non-terminal residue" evidence="5">
    <location>
        <position position="1"/>
    </location>
</feature>
<dbReference type="InterPro" id="IPR002295">
    <property type="entry name" value="N4/N6-MTase_EcoPI_Mod-like"/>
</dbReference>
<evidence type="ECO:0000256" key="2">
    <source>
        <dbReference type="ARBA" id="ARBA00022679"/>
    </source>
</evidence>
<dbReference type="Pfam" id="PF01555">
    <property type="entry name" value="N6_N4_Mtase"/>
    <property type="match status" value="1"/>
</dbReference>
<dbReference type="GO" id="GO:0008170">
    <property type="term" value="F:N-methyltransferase activity"/>
    <property type="evidence" value="ECO:0007669"/>
    <property type="project" value="InterPro"/>
</dbReference>
<keyword evidence="1" id="KW-0489">Methyltransferase</keyword>
<reference evidence="5" key="1">
    <citation type="journal article" date="2014" name="Front. Microbiol.">
        <title>High frequency of phylogenetically diverse reductive dehalogenase-homologous genes in deep subseafloor sedimentary metagenomes.</title>
        <authorList>
            <person name="Kawai M."/>
            <person name="Futagami T."/>
            <person name="Toyoda A."/>
            <person name="Takaki Y."/>
            <person name="Nishi S."/>
            <person name="Hori S."/>
            <person name="Arai W."/>
            <person name="Tsubouchi T."/>
            <person name="Morono Y."/>
            <person name="Uchiyama I."/>
            <person name="Ito T."/>
            <person name="Fujiyama A."/>
            <person name="Inagaki F."/>
            <person name="Takami H."/>
        </authorList>
    </citation>
    <scope>NUCLEOTIDE SEQUENCE</scope>
    <source>
        <strain evidence="5">Expedition CK06-06</strain>
    </source>
</reference>
<organism evidence="5">
    <name type="scientific">marine sediment metagenome</name>
    <dbReference type="NCBI Taxonomy" id="412755"/>
    <lineage>
        <taxon>unclassified sequences</taxon>
        <taxon>metagenomes</taxon>
        <taxon>ecological metagenomes</taxon>
    </lineage>
</organism>
<dbReference type="SUPFAM" id="SSF53335">
    <property type="entry name" value="S-adenosyl-L-methionine-dependent methyltransferases"/>
    <property type="match status" value="1"/>
</dbReference>
<comment type="caution">
    <text evidence="5">The sequence shown here is derived from an EMBL/GenBank/DDBJ whole genome shotgun (WGS) entry which is preliminary data.</text>
</comment>
<dbReference type="EMBL" id="BARU01044135">
    <property type="protein sequence ID" value="GAH76451.1"/>
    <property type="molecule type" value="Genomic_DNA"/>
</dbReference>
<evidence type="ECO:0000256" key="1">
    <source>
        <dbReference type="ARBA" id="ARBA00022603"/>
    </source>
</evidence>
<dbReference type="GO" id="GO:0003677">
    <property type="term" value="F:DNA binding"/>
    <property type="evidence" value="ECO:0007669"/>
    <property type="project" value="InterPro"/>
</dbReference>
<name>X1I247_9ZZZZ</name>
<dbReference type="Gene3D" id="3.40.50.150">
    <property type="entry name" value="Vaccinia Virus protein VP39"/>
    <property type="match status" value="1"/>
</dbReference>
<feature type="domain" description="DNA methylase N-4/N-6" evidence="4">
    <location>
        <begin position="3"/>
        <end position="134"/>
    </location>
</feature>
<dbReference type="AlphaFoldDB" id="X1I247"/>
<evidence type="ECO:0000256" key="3">
    <source>
        <dbReference type="ARBA" id="ARBA00022691"/>
    </source>
</evidence>
<dbReference type="InterPro" id="IPR029063">
    <property type="entry name" value="SAM-dependent_MTases_sf"/>
</dbReference>
<sequence length="136" mass="15622">HVIHALENSGWCFKNLIIWKKKTSAVPIRNGFGKHYQVIVFATKGKRPRIFNKLRINPPLLVTEKYERPDGMYVTDVWADIRELTSGYFAGKEPLRLENGKRLHEQQSPIELLTRIILSSSNPNDMVFDPFAGSIT</sequence>
<evidence type="ECO:0000313" key="5">
    <source>
        <dbReference type="EMBL" id="GAH76451.1"/>
    </source>
</evidence>
<keyword evidence="3" id="KW-0949">S-adenosyl-L-methionine</keyword>
<dbReference type="PRINTS" id="PR00506">
    <property type="entry name" value="D21N6MTFRASE"/>
</dbReference>
<proteinExistence type="predicted"/>
<dbReference type="InterPro" id="IPR002941">
    <property type="entry name" value="DNA_methylase_N4/N6"/>
</dbReference>
<protein>
    <recommendedName>
        <fullName evidence="4">DNA methylase N-4/N-6 domain-containing protein</fullName>
    </recommendedName>
</protein>
<dbReference type="GO" id="GO:0032259">
    <property type="term" value="P:methylation"/>
    <property type="evidence" value="ECO:0007669"/>
    <property type="project" value="UniProtKB-KW"/>
</dbReference>
<evidence type="ECO:0000259" key="4">
    <source>
        <dbReference type="Pfam" id="PF01555"/>
    </source>
</evidence>
<accession>X1I247</accession>
<gene>
    <name evidence="5" type="ORF">S03H2_67417</name>
</gene>